<keyword evidence="2" id="KW-1185">Reference proteome</keyword>
<proteinExistence type="predicted"/>
<protein>
    <submittedName>
        <fullName evidence="1">Uncharacterized protein</fullName>
    </submittedName>
</protein>
<evidence type="ECO:0000313" key="1">
    <source>
        <dbReference type="EMBL" id="MBA5760850.1"/>
    </source>
</evidence>
<reference evidence="1 2" key="1">
    <citation type="submission" date="2020-07" db="EMBL/GenBank/DDBJ databases">
        <title>Vibrio marinisediminis sp. nov., isolated from marine sediment.</title>
        <authorList>
            <person name="Ji X."/>
        </authorList>
    </citation>
    <scope>NUCLEOTIDE SEQUENCE [LARGE SCALE GENOMIC DNA]</scope>
    <source>
        <strain evidence="1 2">404</strain>
    </source>
</reference>
<accession>A0A7W2FMJ0</accession>
<sequence length="157" mass="18020">MKAIIEQDLVISLGDLGDIDVPSHLLTLPVENLRYNGQELINASIISTFYICPSGLKHVVRHNAEWQRLDCTFNEILIKDDTGWRAQNEHDVYQHQLLVIDGARRNLYREVSDPLYMESYRKKENGEFEEAAIFKSQADAAVQQIQIKNPFPTPPIN</sequence>
<dbReference type="RefSeq" id="WP_182105545.1">
    <property type="nucleotide sequence ID" value="NZ_JACFYF010000001.1"/>
</dbReference>
<dbReference type="AlphaFoldDB" id="A0A7W2FMJ0"/>
<gene>
    <name evidence="1" type="ORF">H2O73_00730</name>
</gene>
<name>A0A7W2FMJ0_9VIBR</name>
<dbReference type="Proteomes" id="UP000571701">
    <property type="component" value="Unassembled WGS sequence"/>
</dbReference>
<dbReference type="EMBL" id="JACFYF010000001">
    <property type="protein sequence ID" value="MBA5760850.1"/>
    <property type="molecule type" value="Genomic_DNA"/>
</dbReference>
<comment type="caution">
    <text evidence="1">The sequence shown here is derived from an EMBL/GenBank/DDBJ whole genome shotgun (WGS) entry which is preliminary data.</text>
</comment>
<evidence type="ECO:0000313" key="2">
    <source>
        <dbReference type="Proteomes" id="UP000571701"/>
    </source>
</evidence>
<organism evidence="1 2">
    <name type="scientific">Vibrio marinisediminis</name>
    <dbReference type="NCBI Taxonomy" id="2758441"/>
    <lineage>
        <taxon>Bacteria</taxon>
        <taxon>Pseudomonadati</taxon>
        <taxon>Pseudomonadota</taxon>
        <taxon>Gammaproteobacteria</taxon>
        <taxon>Vibrionales</taxon>
        <taxon>Vibrionaceae</taxon>
        <taxon>Vibrio</taxon>
    </lineage>
</organism>